<dbReference type="EMBL" id="JBANQN010000001">
    <property type="protein sequence ID" value="KAK6803353.1"/>
    <property type="molecule type" value="Genomic_DNA"/>
</dbReference>
<dbReference type="AlphaFoldDB" id="A0AAN8YMX6"/>
<dbReference type="Proteomes" id="UP001371456">
    <property type="component" value="Unassembled WGS sequence"/>
</dbReference>
<reference evidence="1 2" key="1">
    <citation type="submission" date="2024-02" db="EMBL/GenBank/DDBJ databases">
        <title>de novo genome assembly of Solanum bulbocastanum strain 11H21.</title>
        <authorList>
            <person name="Hosaka A.J."/>
        </authorList>
    </citation>
    <scope>NUCLEOTIDE SEQUENCE [LARGE SCALE GENOMIC DNA]</scope>
    <source>
        <tissue evidence="1">Young leaves</tissue>
    </source>
</reference>
<gene>
    <name evidence="1" type="ORF">RDI58_001137</name>
</gene>
<name>A0AAN8YMX6_SOLBU</name>
<evidence type="ECO:0000313" key="2">
    <source>
        <dbReference type="Proteomes" id="UP001371456"/>
    </source>
</evidence>
<evidence type="ECO:0000313" key="1">
    <source>
        <dbReference type="EMBL" id="KAK6803353.1"/>
    </source>
</evidence>
<proteinExistence type="predicted"/>
<organism evidence="1 2">
    <name type="scientific">Solanum bulbocastanum</name>
    <name type="common">Wild potato</name>
    <dbReference type="NCBI Taxonomy" id="147425"/>
    <lineage>
        <taxon>Eukaryota</taxon>
        <taxon>Viridiplantae</taxon>
        <taxon>Streptophyta</taxon>
        <taxon>Embryophyta</taxon>
        <taxon>Tracheophyta</taxon>
        <taxon>Spermatophyta</taxon>
        <taxon>Magnoliopsida</taxon>
        <taxon>eudicotyledons</taxon>
        <taxon>Gunneridae</taxon>
        <taxon>Pentapetalae</taxon>
        <taxon>asterids</taxon>
        <taxon>lamiids</taxon>
        <taxon>Solanales</taxon>
        <taxon>Solanaceae</taxon>
        <taxon>Solanoideae</taxon>
        <taxon>Solaneae</taxon>
        <taxon>Solanum</taxon>
    </lineage>
</organism>
<keyword evidence="2" id="KW-1185">Reference proteome</keyword>
<sequence length="74" mass="8546">MTNDMRKKVEERDEQMAKFMMSMEILSKHMLAARAKSLNDIGEHSASLLEKKDAYASFDKDIKYLTNQGSSFRP</sequence>
<protein>
    <submittedName>
        <fullName evidence="1">Uncharacterized protein</fullName>
    </submittedName>
</protein>
<accession>A0AAN8YMX6</accession>
<comment type="caution">
    <text evidence="1">The sequence shown here is derived from an EMBL/GenBank/DDBJ whole genome shotgun (WGS) entry which is preliminary data.</text>
</comment>